<dbReference type="EMBL" id="QGGM01000018">
    <property type="protein sequence ID" value="PWK06237.1"/>
    <property type="molecule type" value="Genomic_DNA"/>
</dbReference>
<evidence type="ECO:0000313" key="3">
    <source>
        <dbReference type="Proteomes" id="UP000245655"/>
    </source>
</evidence>
<dbReference type="Proteomes" id="UP000245655">
    <property type="component" value="Unassembled WGS sequence"/>
</dbReference>
<proteinExistence type="predicted"/>
<dbReference type="GeneID" id="60256256"/>
<gene>
    <name evidence="2" type="ORF">C8D84_11856</name>
</gene>
<dbReference type="AlphaFoldDB" id="A0A2V1ZMT5"/>
<keyword evidence="3" id="KW-1185">Reference proteome</keyword>
<evidence type="ECO:0000313" key="2">
    <source>
        <dbReference type="EMBL" id="PWK06237.1"/>
    </source>
</evidence>
<evidence type="ECO:0000256" key="1">
    <source>
        <dbReference type="SAM" id="Coils"/>
    </source>
</evidence>
<name>A0A2V1ZMT5_PSYIM</name>
<feature type="coiled-coil region" evidence="1">
    <location>
        <begin position="144"/>
        <end position="171"/>
    </location>
</feature>
<sequence length="185" mass="21356">MSILIGIGIVTTVTTFYLGKKGWHALHKAVGISPGVLTYQDYDAPLSLSKLSWQQLNLHKQHLKNLSEPQLRQLKRIDEKVTRYQAYQKSLQAQHKTPAVTEQQFVLNKMLHTRLPEMLASHHHLANINISADNADNEKKAEANQLLQQVFNNIEQRLDRLLEQMESQQLQELRVMKNYINSHDS</sequence>
<keyword evidence="1" id="KW-0175">Coiled coil</keyword>
<reference evidence="2 3" key="1">
    <citation type="submission" date="2018-05" db="EMBL/GenBank/DDBJ databases">
        <title>Genomic Encyclopedia of Type Strains, Phase IV (KMG-IV): sequencing the most valuable type-strain genomes for metagenomic binning, comparative biology and taxonomic classification.</title>
        <authorList>
            <person name="Goeker M."/>
        </authorList>
    </citation>
    <scope>NUCLEOTIDE SEQUENCE [LARGE SCALE GENOMIC DNA]</scope>
    <source>
        <strain evidence="2 3">DSM 7229</strain>
    </source>
</reference>
<dbReference type="RefSeq" id="WP_109592581.1">
    <property type="nucleotide sequence ID" value="NZ_CAJGZY010000004.1"/>
</dbReference>
<organism evidence="2 3">
    <name type="scientific">Psychrobacter immobilis</name>
    <dbReference type="NCBI Taxonomy" id="498"/>
    <lineage>
        <taxon>Bacteria</taxon>
        <taxon>Pseudomonadati</taxon>
        <taxon>Pseudomonadota</taxon>
        <taxon>Gammaproteobacteria</taxon>
        <taxon>Moraxellales</taxon>
        <taxon>Moraxellaceae</taxon>
        <taxon>Psychrobacter</taxon>
    </lineage>
</organism>
<protein>
    <submittedName>
        <fullName evidence="2">Uncharacterized protein</fullName>
    </submittedName>
</protein>
<accession>A0A2V1ZMT5</accession>
<comment type="caution">
    <text evidence="2">The sequence shown here is derived from an EMBL/GenBank/DDBJ whole genome shotgun (WGS) entry which is preliminary data.</text>
</comment>